<keyword evidence="2" id="KW-0413">Isomerase</keyword>
<dbReference type="PANTHER" id="PTHR12110:SF41">
    <property type="entry name" value="INOSOSE DEHYDRATASE"/>
    <property type="match status" value="1"/>
</dbReference>
<dbReference type="InterPro" id="IPR050312">
    <property type="entry name" value="IolE/XylAMocC-like"/>
</dbReference>
<dbReference type="RefSeq" id="WP_163964355.1">
    <property type="nucleotide sequence ID" value="NZ_JAAGNX010000002.1"/>
</dbReference>
<protein>
    <submittedName>
        <fullName evidence="2">Sugar phosphate isomerase/epimerase</fullName>
    </submittedName>
</protein>
<comment type="caution">
    <text evidence="2">The sequence shown here is derived from an EMBL/GenBank/DDBJ whole genome shotgun (WGS) entry which is preliminary data.</text>
</comment>
<dbReference type="AlphaFoldDB" id="A0A6B2M2N4"/>
<dbReference type="Pfam" id="PF01261">
    <property type="entry name" value="AP_endonuc_2"/>
    <property type="match status" value="1"/>
</dbReference>
<dbReference type="InterPro" id="IPR013022">
    <property type="entry name" value="Xyl_isomerase-like_TIM-brl"/>
</dbReference>
<accession>A0A6B2M2N4</accession>
<dbReference type="Proteomes" id="UP000478417">
    <property type="component" value="Unassembled WGS sequence"/>
</dbReference>
<dbReference type="SUPFAM" id="SSF51658">
    <property type="entry name" value="Xylose isomerase-like"/>
    <property type="match status" value="1"/>
</dbReference>
<dbReference type="Gene3D" id="3.20.20.150">
    <property type="entry name" value="Divalent-metal-dependent TIM barrel enzymes"/>
    <property type="match status" value="1"/>
</dbReference>
<dbReference type="InterPro" id="IPR036237">
    <property type="entry name" value="Xyl_isomerase-like_sf"/>
</dbReference>
<proteinExistence type="predicted"/>
<sequence length="257" mass="28703">MRIEQVAVQLYTLRDYLKTPEDFQESLQKVADIGYRSVEVAGPRPVSESEIASLCAEKGLVINSCHEESDLILNNPHKVVENLEAFGCRYTAYPYPRDINFNSEESVMGLVNGLDAAGKVLKAAGKVLTYHNHDLELDILKGVPILEIIYGETNPEYLQGEIDTYWIHAGGSSPQAWCARLRDRLPLLHLKDYATDEDGTARFAEIGHGILDFKTIIATAEASGCEWFIVEQDTCPGDPFKSLEMSFRYISDNLVEA</sequence>
<keyword evidence="3" id="KW-1185">Reference proteome</keyword>
<name>A0A6B2M2N4_9BACT</name>
<dbReference type="GO" id="GO:0016853">
    <property type="term" value="F:isomerase activity"/>
    <property type="evidence" value="ECO:0007669"/>
    <property type="project" value="UniProtKB-KW"/>
</dbReference>
<dbReference type="PANTHER" id="PTHR12110">
    <property type="entry name" value="HYDROXYPYRUVATE ISOMERASE"/>
    <property type="match status" value="1"/>
</dbReference>
<feature type="domain" description="Xylose isomerase-like TIM barrel" evidence="1">
    <location>
        <begin position="27"/>
        <end position="233"/>
    </location>
</feature>
<evidence type="ECO:0000259" key="1">
    <source>
        <dbReference type="Pfam" id="PF01261"/>
    </source>
</evidence>
<evidence type="ECO:0000313" key="3">
    <source>
        <dbReference type="Proteomes" id="UP000478417"/>
    </source>
</evidence>
<evidence type="ECO:0000313" key="2">
    <source>
        <dbReference type="EMBL" id="NDV62459.1"/>
    </source>
</evidence>
<reference evidence="2 3" key="1">
    <citation type="submission" date="2020-02" db="EMBL/GenBank/DDBJ databases">
        <title>Albibacoteraceae fam. nov., the first described family within the subdivision 4 Verrucomicrobia.</title>
        <authorList>
            <person name="Xi F."/>
        </authorList>
    </citation>
    <scope>NUCLEOTIDE SEQUENCE [LARGE SCALE GENOMIC DNA]</scope>
    <source>
        <strain evidence="2 3">CK1056</strain>
    </source>
</reference>
<gene>
    <name evidence="2" type="ORF">G0Q06_08360</name>
</gene>
<dbReference type="EMBL" id="JAAGNX010000002">
    <property type="protein sequence ID" value="NDV62459.1"/>
    <property type="molecule type" value="Genomic_DNA"/>
</dbReference>
<organism evidence="2 3">
    <name type="scientific">Oceanipulchritudo coccoides</name>
    <dbReference type="NCBI Taxonomy" id="2706888"/>
    <lineage>
        <taxon>Bacteria</taxon>
        <taxon>Pseudomonadati</taxon>
        <taxon>Verrucomicrobiota</taxon>
        <taxon>Opitutia</taxon>
        <taxon>Puniceicoccales</taxon>
        <taxon>Oceanipulchritudinaceae</taxon>
        <taxon>Oceanipulchritudo</taxon>
    </lineage>
</organism>